<reference evidence="1 2" key="1">
    <citation type="submission" date="2019-09" db="EMBL/GenBank/DDBJ databases">
        <authorList>
            <person name="Kevbrin V."/>
            <person name="Grouzdev D.S."/>
        </authorList>
    </citation>
    <scope>NUCLEOTIDE SEQUENCE [LARGE SCALE GENOMIC DNA]</scope>
    <source>
        <strain evidence="1 2">G-192</strain>
    </source>
</reference>
<dbReference type="Proteomes" id="UP000325122">
    <property type="component" value="Unassembled WGS sequence"/>
</dbReference>
<proteinExistence type="predicted"/>
<dbReference type="AlphaFoldDB" id="A0A5M6ZKN8"/>
<protein>
    <submittedName>
        <fullName evidence="1">Uncharacterized protein</fullName>
    </submittedName>
</protein>
<comment type="caution">
    <text evidence="1">The sequence shown here is derived from an EMBL/GenBank/DDBJ whole genome shotgun (WGS) entry which is preliminary data.</text>
</comment>
<organism evidence="1 2">
    <name type="scientific">Alkalicaulis satelles</name>
    <dbReference type="NCBI Taxonomy" id="2609175"/>
    <lineage>
        <taxon>Bacteria</taxon>
        <taxon>Pseudomonadati</taxon>
        <taxon>Pseudomonadota</taxon>
        <taxon>Alphaproteobacteria</taxon>
        <taxon>Maricaulales</taxon>
        <taxon>Maricaulaceae</taxon>
        <taxon>Alkalicaulis</taxon>
    </lineage>
</organism>
<evidence type="ECO:0000313" key="2">
    <source>
        <dbReference type="Proteomes" id="UP000325122"/>
    </source>
</evidence>
<keyword evidence="2" id="KW-1185">Reference proteome</keyword>
<name>A0A5M6ZKN8_9PROT</name>
<evidence type="ECO:0000313" key="1">
    <source>
        <dbReference type="EMBL" id="KAA5804890.1"/>
    </source>
</evidence>
<sequence length="71" mass="7571">MIQTILAIACLMALAAAGLLVGQAYWATHDIRSQAALALDECGAGNVLSVDRNSYRCQARPDEETRRAGAH</sequence>
<dbReference type="EMBL" id="VWOJ01000001">
    <property type="protein sequence ID" value="KAA5804890.1"/>
    <property type="molecule type" value="Genomic_DNA"/>
</dbReference>
<dbReference type="RefSeq" id="WP_150021921.1">
    <property type="nucleotide sequence ID" value="NZ_VWOJ01000001.1"/>
</dbReference>
<accession>A0A5M6ZKN8</accession>
<gene>
    <name evidence="1" type="ORF">F1654_02515</name>
</gene>